<reference evidence="2" key="1">
    <citation type="submission" date="2022-10" db="EMBL/GenBank/DDBJ databases">
        <title>The complete genomes of actinobacterial strains from the NBC collection.</title>
        <authorList>
            <person name="Joergensen T.S."/>
            <person name="Alvarez Arevalo M."/>
            <person name="Sterndorff E.B."/>
            <person name="Faurdal D."/>
            <person name="Vuksanovic O."/>
            <person name="Mourched A.-S."/>
            <person name="Charusanti P."/>
            <person name="Shaw S."/>
            <person name="Blin K."/>
            <person name="Weber T."/>
        </authorList>
    </citation>
    <scope>NUCLEOTIDE SEQUENCE</scope>
    <source>
        <strain evidence="2">NBC 00180</strain>
    </source>
</reference>
<dbReference type="InterPro" id="IPR036779">
    <property type="entry name" value="LysM_dom_sf"/>
</dbReference>
<accession>A0AAU1I9F9</accession>
<dbReference type="EMBL" id="CP108140">
    <property type="protein sequence ID" value="WTP91425.1"/>
    <property type="molecule type" value="Genomic_DNA"/>
</dbReference>
<feature type="domain" description="LysM" evidence="1">
    <location>
        <begin position="180"/>
        <end position="227"/>
    </location>
</feature>
<evidence type="ECO:0000313" key="2">
    <source>
        <dbReference type="EMBL" id="WTP91425.1"/>
    </source>
</evidence>
<name>A0AAU1I9F9_9ACTN</name>
<dbReference type="InterPro" id="IPR018392">
    <property type="entry name" value="LysM"/>
</dbReference>
<organism evidence="2">
    <name type="scientific">Streptomyces sp. NBC_00180</name>
    <dbReference type="NCBI Taxonomy" id="2903632"/>
    <lineage>
        <taxon>Bacteria</taxon>
        <taxon>Bacillati</taxon>
        <taxon>Actinomycetota</taxon>
        <taxon>Actinomycetes</taxon>
        <taxon>Kitasatosporales</taxon>
        <taxon>Streptomycetaceae</taxon>
        <taxon>Streptomyces</taxon>
    </lineage>
</organism>
<proteinExistence type="predicted"/>
<gene>
    <name evidence="2" type="ORF">OG477_41805</name>
</gene>
<sequence length="237" mass="25773">MTAPPQYTNWAPGHDRAKLVSISPAAPGFVLFNYNPLKIQFKRTPKTSSRAMAEGASPTLLEKSPLAGISIGDIILSGQDTKARCDLLMGWCAPPTILASLKIPGFPIATELPLLSFQWGPPAAGFFYLVRLEDVTIAYDRFDKLGLPLRATVSLSMREQPNVLGTLPTNPSSGGLPGRSSHLVREGDNLTQITTEHYGHPKHWRALAKANGIDDPLRVKPGQYVYLPNMSEITDEG</sequence>
<evidence type="ECO:0000259" key="1">
    <source>
        <dbReference type="PROSITE" id="PS51782"/>
    </source>
</evidence>
<dbReference type="AlphaFoldDB" id="A0AAU1I9F9"/>
<protein>
    <submittedName>
        <fullName evidence="2">LysM peptidoglycan-binding domain-containing protein</fullName>
    </submittedName>
</protein>
<dbReference type="Gene3D" id="3.10.350.10">
    <property type="entry name" value="LysM domain"/>
    <property type="match status" value="1"/>
</dbReference>
<dbReference type="CDD" id="cd00118">
    <property type="entry name" value="LysM"/>
    <property type="match status" value="1"/>
</dbReference>
<dbReference type="PROSITE" id="PS51782">
    <property type="entry name" value="LYSM"/>
    <property type="match status" value="1"/>
</dbReference>